<dbReference type="OrthoDB" id="2990096at2759"/>
<dbReference type="AlphaFoldDB" id="A0A166AAM2"/>
<evidence type="ECO:0000313" key="2">
    <source>
        <dbReference type="Proteomes" id="UP000077266"/>
    </source>
</evidence>
<sequence length="128" mass="14374">MANTTATLTIIDLTAIDVAHLEEYRVWAFPSVVANENHDPYFPLHEPVKWVTVDGFTLFMKYSSGATTAAGKLLKPTTMSNVIGFKSCILPPNLLTHPFFAFERKDNWLSVVAFAAFIRENHHGHQAR</sequence>
<dbReference type="Proteomes" id="UP000077266">
    <property type="component" value="Unassembled WGS sequence"/>
</dbReference>
<accession>A0A166AAM2</accession>
<dbReference type="EMBL" id="KV426055">
    <property type="protein sequence ID" value="KZV90159.1"/>
    <property type="molecule type" value="Genomic_DNA"/>
</dbReference>
<gene>
    <name evidence="1" type="ORF">EXIGLDRAFT_694973</name>
</gene>
<organism evidence="1 2">
    <name type="scientific">Exidia glandulosa HHB12029</name>
    <dbReference type="NCBI Taxonomy" id="1314781"/>
    <lineage>
        <taxon>Eukaryota</taxon>
        <taxon>Fungi</taxon>
        <taxon>Dikarya</taxon>
        <taxon>Basidiomycota</taxon>
        <taxon>Agaricomycotina</taxon>
        <taxon>Agaricomycetes</taxon>
        <taxon>Auriculariales</taxon>
        <taxon>Exidiaceae</taxon>
        <taxon>Exidia</taxon>
    </lineage>
</organism>
<reference evidence="1 2" key="1">
    <citation type="journal article" date="2016" name="Mol. Biol. Evol.">
        <title>Comparative Genomics of Early-Diverging Mushroom-Forming Fungi Provides Insights into the Origins of Lignocellulose Decay Capabilities.</title>
        <authorList>
            <person name="Nagy L.G."/>
            <person name="Riley R."/>
            <person name="Tritt A."/>
            <person name="Adam C."/>
            <person name="Daum C."/>
            <person name="Floudas D."/>
            <person name="Sun H."/>
            <person name="Yadav J.S."/>
            <person name="Pangilinan J."/>
            <person name="Larsson K.H."/>
            <person name="Matsuura K."/>
            <person name="Barry K."/>
            <person name="Labutti K."/>
            <person name="Kuo R."/>
            <person name="Ohm R.A."/>
            <person name="Bhattacharya S.S."/>
            <person name="Shirouzu T."/>
            <person name="Yoshinaga Y."/>
            <person name="Martin F.M."/>
            <person name="Grigoriev I.V."/>
            <person name="Hibbett D.S."/>
        </authorList>
    </citation>
    <scope>NUCLEOTIDE SEQUENCE [LARGE SCALE GENOMIC DNA]</scope>
    <source>
        <strain evidence="1 2">HHB12029</strain>
    </source>
</reference>
<protein>
    <submittedName>
        <fullName evidence="1">Uncharacterized protein</fullName>
    </submittedName>
</protein>
<keyword evidence="2" id="KW-1185">Reference proteome</keyword>
<dbReference type="InParanoid" id="A0A166AAM2"/>
<evidence type="ECO:0000313" key="1">
    <source>
        <dbReference type="EMBL" id="KZV90159.1"/>
    </source>
</evidence>
<proteinExistence type="predicted"/>
<name>A0A166AAM2_EXIGL</name>